<sequence length="386" mass="43701">MVYRNLVVGVVRLYDFQNPWGGLKSYSMDMVLEDQWVIVFTALYRRHMLTSSGLVFVNMIILDMWLARKILKRRNKMRCTLFGELVGKVAPLLQNEDVRPLILVAQFFKPSVYLNEGYIQNTPHVSQVFINPDSKDIDAFKRSLLRDGEAASQPITHVESQFQYSASDEFSSGDYRIVTLEDVYSMTEVKYIILCSISRKLGARYRFNVILSDGIGCVTVVLWNEEAKLILGKTAAKIKQEDKGDKSVPYPSSLNSIVEKKFIFKLIVAKKNINGLDSVYSVFKICDDEMLIGIYSSQVSGLGNVLPVRYGETNEVQSILDVPGVTCLSKESIAESNLDEFFQTPVKWDDTKVMLNFATVTSLCSPEDKVSTNKTFKRGGGKRKYE</sequence>
<accession>A0ABU6VLJ4</accession>
<dbReference type="SUPFAM" id="SSF50249">
    <property type="entry name" value="Nucleic acid-binding proteins"/>
    <property type="match status" value="1"/>
</dbReference>
<keyword evidence="3" id="KW-1185">Reference proteome</keyword>
<evidence type="ECO:0000256" key="1">
    <source>
        <dbReference type="SAM" id="Phobius"/>
    </source>
</evidence>
<keyword evidence="1" id="KW-0812">Transmembrane</keyword>
<reference evidence="2 3" key="1">
    <citation type="journal article" date="2023" name="Plants (Basel)">
        <title>Bridging the Gap: Combining Genomics and Transcriptomics Approaches to Understand Stylosanthes scabra, an Orphan Legume from the Brazilian Caatinga.</title>
        <authorList>
            <person name="Ferreira-Neto J.R.C."/>
            <person name="da Silva M.D."/>
            <person name="Binneck E."/>
            <person name="de Melo N.F."/>
            <person name="da Silva R.H."/>
            <person name="de Melo A.L.T.M."/>
            <person name="Pandolfi V."/>
            <person name="Bustamante F.O."/>
            <person name="Brasileiro-Vidal A.C."/>
            <person name="Benko-Iseppon A.M."/>
        </authorList>
    </citation>
    <scope>NUCLEOTIDE SEQUENCE [LARGE SCALE GENOMIC DNA]</scope>
    <source>
        <tissue evidence="2">Leaves</tissue>
    </source>
</reference>
<keyword evidence="1" id="KW-1133">Transmembrane helix</keyword>
<comment type="caution">
    <text evidence="2">The sequence shown here is derived from an EMBL/GenBank/DDBJ whole genome shotgun (WGS) entry which is preliminary data.</text>
</comment>
<dbReference type="EMBL" id="JASCZI010151792">
    <property type="protein sequence ID" value="MED6174472.1"/>
    <property type="molecule type" value="Genomic_DNA"/>
</dbReference>
<dbReference type="InterPro" id="IPR012340">
    <property type="entry name" value="NA-bd_OB-fold"/>
</dbReference>
<evidence type="ECO:0000313" key="3">
    <source>
        <dbReference type="Proteomes" id="UP001341840"/>
    </source>
</evidence>
<gene>
    <name evidence="2" type="ORF">PIB30_069273</name>
</gene>
<dbReference type="Proteomes" id="UP001341840">
    <property type="component" value="Unassembled WGS sequence"/>
</dbReference>
<proteinExistence type="predicted"/>
<keyword evidence="1" id="KW-0472">Membrane</keyword>
<evidence type="ECO:0000313" key="2">
    <source>
        <dbReference type="EMBL" id="MED6174472.1"/>
    </source>
</evidence>
<feature type="transmembrane region" description="Helical" evidence="1">
    <location>
        <begin position="48"/>
        <end position="67"/>
    </location>
</feature>
<dbReference type="Gene3D" id="2.40.50.140">
    <property type="entry name" value="Nucleic acid-binding proteins"/>
    <property type="match status" value="2"/>
</dbReference>
<protein>
    <submittedName>
        <fullName evidence="2">Uncharacterized protein</fullName>
    </submittedName>
</protein>
<organism evidence="2 3">
    <name type="scientific">Stylosanthes scabra</name>
    <dbReference type="NCBI Taxonomy" id="79078"/>
    <lineage>
        <taxon>Eukaryota</taxon>
        <taxon>Viridiplantae</taxon>
        <taxon>Streptophyta</taxon>
        <taxon>Embryophyta</taxon>
        <taxon>Tracheophyta</taxon>
        <taxon>Spermatophyta</taxon>
        <taxon>Magnoliopsida</taxon>
        <taxon>eudicotyledons</taxon>
        <taxon>Gunneridae</taxon>
        <taxon>Pentapetalae</taxon>
        <taxon>rosids</taxon>
        <taxon>fabids</taxon>
        <taxon>Fabales</taxon>
        <taxon>Fabaceae</taxon>
        <taxon>Papilionoideae</taxon>
        <taxon>50 kb inversion clade</taxon>
        <taxon>dalbergioids sensu lato</taxon>
        <taxon>Dalbergieae</taxon>
        <taxon>Pterocarpus clade</taxon>
        <taxon>Stylosanthes</taxon>
    </lineage>
</organism>
<name>A0ABU6VLJ4_9FABA</name>